<sequence>MSASRFIKCVTVGDGAVGKTCLLISYTSNTFPTDYVPTVFDNFSANVVVNGATVNLGLWDTAGQEDYNRLRPLSYRGADVFILAFSLISKASYENVSKKWIPELTHYAPGVPIVLVGTKLDLRDDKQFFADHPGATPINNAQVKSITNKVMPQMARLTAGYMVSMASRRILKELKDLQRDPPASCSAGPVAQDMFHWQATIIGPNDSPYSGGVFQVTIHFPPDYPFKPPKVAFRTKVFHPNINNNGNICLDILKDQWSPALTISKVLLSICSLLTDPNPDDPLVPEIAHMYKIDKVKYEAMARSWTQKYAISPGLRSVVRMTITGASLPAIFSPPMITSLFTASTRFNFKPLSSAQRYSAVSTVNGVHLATEADRFGLTEYLEQSRDLLMKSDGGPPRWVSPLECGSRFDKSPLLLSLPGVDGTGLSLLLHHQRLGEIFDIWCLHIPTTDRTPFKDLVKLIEQTIRFENDQFPNRSIYLVGESFGGCLALAVAARVPHIDLVLVLANPATSFGKSQLQPLVSILKIIPDHIRPSLPYIMSFMTGIPLRMLTSTGKKGLPSPQTITDLSGSVASLFSYLSDVGDVLTVEMVLWKLKMIESACAYSNSCLHSVSAQTLILLSGNDQILPSLQEGKRLQKTLPKCQIRTFGDSGHALFLEEKFDLVTVIKGAGFYRRGKHTDYASDFMPPSSHEIKEIVDSSRWLDFATSPVMLSTLENGKIVRGLAGVPSEGPVLFVGCHNMLGFEVAPMIRRFIIERNIIIRGVAHPMLFMKLKEDRGLDLATYDVTRLLGAVPASPSNLYKLFSLKSHILLYPGGVREALHRKGEEYKLFWPEQSEFVRMAARFGATVIPFGAVGEDDYAQLVLDYDDQMRIPFMKDYVKKTTEGSIKLRNDTKGEVANQDLHMPVFLPKVPGRYYYLFGKPIKTEGKSEHFQNIFSIIAFIYKLDLVLVSGRREELRNKERAHQVYVEVKGEVEKCLKYCKTKREKDAYRNIIPRLMYQAVHGLESQVPTFDLD</sequence>
<protein>
    <recommendedName>
        <fullName evidence="11">UBC core domain-containing protein</fullName>
    </recommendedName>
</protein>
<dbReference type="Gene3D" id="3.10.110.10">
    <property type="entry name" value="Ubiquitin Conjugating Enzyme"/>
    <property type="match status" value="1"/>
</dbReference>
<keyword evidence="4" id="KW-0547">Nucleotide-binding</keyword>
<name>A0AAP0CCK6_9ASTR</name>
<dbReference type="CDD" id="cd07987">
    <property type="entry name" value="LPLAT_MGAT-like"/>
    <property type="match status" value="1"/>
</dbReference>
<evidence type="ECO:0000256" key="2">
    <source>
        <dbReference type="ARBA" id="ARBA00010142"/>
    </source>
</evidence>
<keyword evidence="13" id="KW-1185">Reference proteome</keyword>
<dbReference type="InterPro" id="IPR023313">
    <property type="entry name" value="UBQ-conjugating_AS"/>
</dbReference>
<dbReference type="SMART" id="SM00174">
    <property type="entry name" value="RHO"/>
    <property type="match status" value="1"/>
</dbReference>
<evidence type="ECO:0000256" key="6">
    <source>
        <dbReference type="ARBA" id="ARBA00022840"/>
    </source>
</evidence>
<evidence type="ECO:0000256" key="7">
    <source>
        <dbReference type="ARBA" id="ARBA00023134"/>
    </source>
</evidence>
<dbReference type="CDD" id="cd04133">
    <property type="entry name" value="Rop_like"/>
    <property type="match status" value="1"/>
</dbReference>
<dbReference type="Pfam" id="PF00179">
    <property type="entry name" value="UQ_con"/>
    <property type="match status" value="1"/>
</dbReference>
<dbReference type="PROSITE" id="PS51420">
    <property type="entry name" value="RHO"/>
    <property type="match status" value="1"/>
</dbReference>
<dbReference type="GO" id="GO:0005525">
    <property type="term" value="F:GTP binding"/>
    <property type="evidence" value="ECO:0007669"/>
    <property type="project" value="UniProtKB-KW"/>
</dbReference>
<dbReference type="GO" id="GO:0003924">
    <property type="term" value="F:GTPase activity"/>
    <property type="evidence" value="ECO:0007669"/>
    <property type="project" value="InterPro"/>
</dbReference>
<evidence type="ECO:0000256" key="1">
    <source>
        <dbReference type="ARBA" id="ARBA00005420"/>
    </source>
</evidence>
<dbReference type="PRINTS" id="PR00449">
    <property type="entry name" value="RASTRNSFRMNG"/>
</dbReference>
<dbReference type="SUPFAM" id="SSF53474">
    <property type="entry name" value="alpha/beta-Hydrolases"/>
    <property type="match status" value="1"/>
</dbReference>
<evidence type="ECO:0000256" key="3">
    <source>
        <dbReference type="ARBA" id="ARBA00022679"/>
    </source>
</evidence>
<dbReference type="InterPro" id="IPR005225">
    <property type="entry name" value="Small_GTP-bd"/>
</dbReference>
<dbReference type="AlphaFoldDB" id="A0AAP0CCK6"/>
<evidence type="ECO:0000256" key="5">
    <source>
        <dbReference type="ARBA" id="ARBA00022786"/>
    </source>
</evidence>
<dbReference type="GO" id="GO:0005524">
    <property type="term" value="F:ATP binding"/>
    <property type="evidence" value="ECO:0007669"/>
    <property type="project" value="UniProtKB-KW"/>
</dbReference>
<dbReference type="SMART" id="SM00212">
    <property type="entry name" value="UBCc"/>
    <property type="match status" value="1"/>
</dbReference>
<organism evidence="12 13">
    <name type="scientific">Deinandra increscens subsp. villosa</name>
    <dbReference type="NCBI Taxonomy" id="3103831"/>
    <lineage>
        <taxon>Eukaryota</taxon>
        <taxon>Viridiplantae</taxon>
        <taxon>Streptophyta</taxon>
        <taxon>Embryophyta</taxon>
        <taxon>Tracheophyta</taxon>
        <taxon>Spermatophyta</taxon>
        <taxon>Magnoliopsida</taxon>
        <taxon>eudicotyledons</taxon>
        <taxon>Gunneridae</taxon>
        <taxon>Pentapetalae</taxon>
        <taxon>asterids</taxon>
        <taxon>campanulids</taxon>
        <taxon>Asterales</taxon>
        <taxon>Asteraceae</taxon>
        <taxon>Asteroideae</taxon>
        <taxon>Heliantheae alliance</taxon>
        <taxon>Madieae</taxon>
        <taxon>Madiinae</taxon>
        <taxon>Deinandra</taxon>
    </lineage>
</organism>
<dbReference type="InterPro" id="IPR027417">
    <property type="entry name" value="P-loop_NTPase"/>
</dbReference>
<dbReference type="FunFam" id="3.40.50.300:FF:001179">
    <property type="entry name" value="Rho family GTPase"/>
    <property type="match status" value="1"/>
</dbReference>
<dbReference type="Pfam" id="PF03982">
    <property type="entry name" value="DAGAT"/>
    <property type="match status" value="1"/>
</dbReference>
<dbReference type="GO" id="GO:0016020">
    <property type="term" value="C:membrane"/>
    <property type="evidence" value="ECO:0007669"/>
    <property type="project" value="TreeGrafter"/>
</dbReference>
<dbReference type="Gene3D" id="3.40.50.300">
    <property type="entry name" value="P-loop containing nucleotide triphosphate hydrolases"/>
    <property type="match status" value="1"/>
</dbReference>
<keyword evidence="3" id="KW-0808">Transferase</keyword>
<dbReference type="GO" id="GO:0004144">
    <property type="term" value="F:diacylglycerol O-acyltransferase activity"/>
    <property type="evidence" value="ECO:0007669"/>
    <property type="project" value="UniProtKB-ARBA"/>
</dbReference>
<dbReference type="Proteomes" id="UP001408789">
    <property type="component" value="Unassembled WGS sequence"/>
</dbReference>
<dbReference type="PANTHER" id="PTHR22753">
    <property type="entry name" value="TRANSMEMBRANE PROTEIN 68"/>
    <property type="match status" value="1"/>
</dbReference>
<dbReference type="SMART" id="SM00175">
    <property type="entry name" value="RAB"/>
    <property type="match status" value="1"/>
</dbReference>
<dbReference type="FunFam" id="3.10.110.10:FF:000001">
    <property type="entry name" value="Ubiquitin-conjugating enzyme 28, E2"/>
    <property type="match status" value="1"/>
</dbReference>
<keyword evidence="6" id="KW-0067">ATP-binding</keyword>
<evidence type="ECO:0000256" key="4">
    <source>
        <dbReference type="ARBA" id="ARBA00022741"/>
    </source>
</evidence>
<dbReference type="Pfam" id="PF12146">
    <property type="entry name" value="Hydrolase_4"/>
    <property type="match status" value="1"/>
</dbReference>
<comment type="similarity">
    <text evidence="1">Belongs to the diacylglycerol acyltransferase family.</text>
</comment>
<feature type="active site" description="Glycyl thioester intermediate" evidence="10">
    <location>
        <position position="249"/>
    </location>
</feature>
<dbReference type="GO" id="GO:0019432">
    <property type="term" value="P:triglyceride biosynthetic process"/>
    <property type="evidence" value="ECO:0007669"/>
    <property type="project" value="UniProtKB-ARBA"/>
</dbReference>
<evidence type="ECO:0000256" key="9">
    <source>
        <dbReference type="ARBA" id="ARBA00043952"/>
    </source>
</evidence>
<dbReference type="PROSITE" id="PS51421">
    <property type="entry name" value="RAS"/>
    <property type="match status" value="1"/>
</dbReference>
<keyword evidence="8" id="KW-0012">Acyltransferase</keyword>
<dbReference type="InterPro" id="IPR000608">
    <property type="entry name" value="UBC"/>
</dbReference>
<dbReference type="Pfam" id="PF00071">
    <property type="entry name" value="Ras"/>
    <property type="match status" value="1"/>
</dbReference>
<comment type="pathway">
    <text evidence="9">Protein modification.</text>
</comment>
<dbReference type="InterPro" id="IPR007130">
    <property type="entry name" value="DAGAT"/>
</dbReference>
<dbReference type="GO" id="GO:0006511">
    <property type="term" value="P:ubiquitin-dependent protein catabolic process"/>
    <property type="evidence" value="ECO:0007669"/>
    <property type="project" value="UniProtKB-ARBA"/>
</dbReference>
<keyword evidence="7" id="KW-0342">GTP-binding</keyword>
<dbReference type="SUPFAM" id="SSF54495">
    <property type="entry name" value="UBC-like"/>
    <property type="match status" value="1"/>
</dbReference>
<comment type="caution">
    <text evidence="12">The sequence shown here is derived from an EMBL/GenBank/DDBJ whole genome shotgun (WGS) entry which is preliminary data.</text>
</comment>
<dbReference type="GO" id="GO:0004842">
    <property type="term" value="F:ubiquitin-protein transferase activity"/>
    <property type="evidence" value="ECO:0007669"/>
    <property type="project" value="UniProtKB-ARBA"/>
</dbReference>
<dbReference type="InterPro" id="IPR029058">
    <property type="entry name" value="AB_hydrolase_fold"/>
</dbReference>
<dbReference type="InterPro" id="IPR001806">
    <property type="entry name" value="Small_GTPase"/>
</dbReference>
<comment type="similarity">
    <text evidence="2">Belongs to the small GTPase superfamily. Rho family.</text>
</comment>
<evidence type="ECO:0000313" key="13">
    <source>
        <dbReference type="Proteomes" id="UP001408789"/>
    </source>
</evidence>
<accession>A0AAP0CCK6</accession>
<evidence type="ECO:0000259" key="11">
    <source>
        <dbReference type="PROSITE" id="PS50127"/>
    </source>
</evidence>
<dbReference type="SUPFAM" id="SSF52540">
    <property type="entry name" value="P-loop containing nucleoside triphosphate hydrolases"/>
    <property type="match status" value="1"/>
</dbReference>
<feature type="domain" description="UBC core" evidence="11">
    <location>
        <begin position="165"/>
        <end position="311"/>
    </location>
</feature>
<reference evidence="12 13" key="1">
    <citation type="submission" date="2024-04" db="EMBL/GenBank/DDBJ databases">
        <title>The reference genome of an endangered Asteraceae, Deinandra increscens subsp. villosa, native to the Central Coast of California.</title>
        <authorList>
            <person name="Guilliams M."/>
            <person name="Hasenstab-Lehman K."/>
            <person name="Meyer R."/>
            <person name="Mcevoy S."/>
        </authorList>
    </citation>
    <scope>NUCLEOTIDE SEQUENCE [LARGE SCALE GENOMIC DNA]</scope>
    <source>
        <tissue evidence="12">Leaf</tissue>
    </source>
</reference>
<dbReference type="NCBIfam" id="TIGR00231">
    <property type="entry name" value="small_GTP"/>
    <property type="match status" value="1"/>
</dbReference>
<keyword evidence="5" id="KW-0833">Ubl conjugation pathway</keyword>
<evidence type="ECO:0000313" key="12">
    <source>
        <dbReference type="EMBL" id="KAK9053950.1"/>
    </source>
</evidence>
<dbReference type="PROSITE" id="PS00183">
    <property type="entry name" value="UBC_1"/>
    <property type="match status" value="1"/>
</dbReference>
<dbReference type="SMART" id="SM00173">
    <property type="entry name" value="RAS"/>
    <property type="match status" value="1"/>
</dbReference>
<dbReference type="CDD" id="cd23792">
    <property type="entry name" value="UBCc_UBE2D"/>
    <property type="match status" value="1"/>
</dbReference>
<evidence type="ECO:0000256" key="10">
    <source>
        <dbReference type="PROSITE-ProRule" id="PRU10133"/>
    </source>
</evidence>
<proteinExistence type="inferred from homology"/>
<dbReference type="PANTHER" id="PTHR22753:SF24">
    <property type="entry name" value="ESTERASE_LIPASE_THIOESTERASE FAMILY PROTEIN"/>
    <property type="match status" value="1"/>
</dbReference>
<gene>
    <name evidence="12" type="ORF">SSX86_025025</name>
</gene>
<dbReference type="PROSITE" id="PS50127">
    <property type="entry name" value="UBC_2"/>
    <property type="match status" value="1"/>
</dbReference>
<dbReference type="PROSITE" id="PS51419">
    <property type="entry name" value="RAB"/>
    <property type="match status" value="1"/>
</dbReference>
<dbReference type="InterPro" id="IPR022742">
    <property type="entry name" value="Hydrolase_4"/>
</dbReference>
<dbReference type="EMBL" id="JBCNJP010000025">
    <property type="protein sequence ID" value="KAK9053950.1"/>
    <property type="molecule type" value="Genomic_DNA"/>
</dbReference>
<evidence type="ECO:0000256" key="8">
    <source>
        <dbReference type="ARBA" id="ARBA00023315"/>
    </source>
</evidence>
<dbReference type="InterPro" id="IPR016135">
    <property type="entry name" value="UBQ-conjugating_enzyme/RWD"/>
</dbReference>
<dbReference type="Gene3D" id="3.40.50.1820">
    <property type="entry name" value="alpha/beta hydrolase"/>
    <property type="match status" value="1"/>
</dbReference>
<dbReference type="SMART" id="SM00176">
    <property type="entry name" value="RAN"/>
    <property type="match status" value="1"/>
</dbReference>